<organism evidence="2 3">
    <name type="scientific">Teladorsagia circumcincta</name>
    <name type="common">Brown stomach worm</name>
    <name type="synonym">Ostertagia circumcincta</name>
    <dbReference type="NCBI Taxonomy" id="45464"/>
    <lineage>
        <taxon>Eukaryota</taxon>
        <taxon>Metazoa</taxon>
        <taxon>Ecdysozoa</taxon>
        <taxon>Nematoda</taxon>
        <taxon>Chromadorea</taxon>
        <taxon>Rhabditida</taxon>
        <taxon>Rhabditina</taxon>
        <taxon>Rhabditomorpha</taxon>
        <taxon>Strongyloidea</taxon>
        <taxon>Trichostrongylidae</taxon>
        <taxon>Teladorsagia</taxon>
    </lineage>
</organism>
<gene>
    <name evidence="2" type="ORF">TELCIR_16392</name>
</gene>
<proteinExistence type="predicted"/>
<accession>A0A2G9TVL6</accession>
<dbReference type="AlphaFoldDB" id="A0A2G9TVL6"/>
<dbReference type="PANTHER" id="PTHR10974:SF48">
    <property type="entry name" value="SULFATASE DOMAIN-CONTAINING PROTEIN"/>
    <property type="match status" value="1"/>
</dbReference>
<evidence type="ECO:0000313" key="2">
    <source>
        <dbReference type="EMBL" id="PIO62066.1"/>
    </source>
</evidence>
<protein>
    <submittedName>
        <fullName evidence="2">Uncharacterized protein</fullName>
    </submittedName>
</protein>
<evidence type="ECO:0000313" key="3">
    <source>
        <dbReference type="Proteomes" id="UP000230423"/>
    </source>
</evidence>
<dbReference type="Proteomes" id="UP000230423">
    <property type="component" value="Unassembled WGS sequence"/>
</dbReference>
<dbReference type="SUPFAM" id="SSF53649">
    <property type="entry name" value="Alkaline phosphatase-like"/>
    <property type="match status" value="1"/>
</dbReference>
<dbReference type="InterPro" id="IPR017850">
    <property type="entry name" value="Alkaline_phosphatase_core_sf"/>
</dbReference>
<name>A0A2G9TVL6_TELCI</name>
<reference evidence="2 3" key="1">
    <citation type="submission" date="2015-09" db="EMBL/GenBank/DDBJ databases">
        <title>Draft genome of the parasitic nematode Teladorsagia circumcincta isolate WARC Sus (inbred).</title>
        <authorList>
            <person name="Mitreva M."/>
        </authorList>
    </citation>
    <scope>NUCLEOTIDE SEQUENCE [LARGE SCALE GENOMIC DNA]</scope>
    <source>
        <strain evidence="2 3">S</strain>
    </source>
</reference>
<dbReference type="PANTHER" id="PTHR10974">
    <property type="entry name" value="FI08016P-RELATED"/>
    <property type="match status" value="1"/>
</dbReference>
<dbReference type="CDD" id="cd16021">
    <property type="entry name" value="ALP_like"/>
    <property type="match status" value="1"/>
</dbReference>
<evidence type="ECO:0000256" key="1">
    <source>
        <dbReference type="SAM" id="MobiDB-lite"/>
    </source>
</evidence>
<dbReference type="Pfam" id="PF02995">
    <property type="entry name" value="DUF229"/>
    <property type="match status" value="2"/>
</dbReference>
<sequence>MIITVNNSDDHPRRLLGTRTSGQKGCHLPRPDPFDPSILEFIIKPEPLRCNGTQFELTYLSDDNQTRPGCEFMETYCKKTTFPSTPVYYNNHNQVLRRQMSSTVADKGGRKSVIVIVFDSISHSNFIRNMPKSLKVLNELYKSHIFDGMSKVGDQSFPNAVAFLAGRDHSTEFGDTTGFFDDHPLIWKDFEKAGYSTYYAEDYPRFNLFYYLAKGFRRKPVHHYFRPFWLNVYGSFLHRRNSPTFALNWLTELGHDYMNQINVADEDFAEFLTKHFDLLKDSFLFVLGDHGHRFDSIRRTTVGRIEERFPFFSMHMPEDLQKLSRLSKTINENTQIKQLANAIIRHLNNLLASSSQCAKLTLAKILHATVIEDDDDARRSEAQYRVTVEANPSGALLEALLKYDRVHNISAVYRNVNRVNAYGNQSSCVYDQELRKFCYCITGRDQ</sequence>
<dbReference type="EMBL" id="KZ352632">
    <property type="protein sequence ID" value="PIO62066.1"/>
    <property type="molecule type" value="Genomic_DNA"/>
</dbReference>
<keyword evidence="3" id="KW-1185">Reference proteome</keyword>
<feature type="region of interest" description="Disordered" evidence="1">
    <location>
        <begin position="1"/>
        <end position="29"/>
    </location>
</feature>
<dbReference type="GO" id="GO:0005615">
    <property type="term" value="C:extracellular space"/>
    <property type="evidence" value="ECO:0007669"/>
    <property type="project" value="TreeGrafter"/>
</dbReference>
<dbReference type="InterPro" id="IPR004245">
    <property type="entry name" value="DUF229"/>
</dbReference>
<dbReference type="OrthoDB" id="413313at2759"/>